<organism evidence="2">
    <name type="scientific">Tanacetum cinerariifolium</name>
    <name type="common">Dalmatian daisy</name>
    <name type="synonym">Chrysanthemum cinerariifolium</name>
    <dbReference type="NCBI Taxonomy" id="118510"/>
    <lineage>
        <taxon>Eukaryota</taxon>
        <taxon>Viridiplantae</taxon>
        <taxon>Streptophyta</taxon>
        <taxon>Embryophyta</taxon>
        <taxon>Tracheophyta</taxon>
        <taxon>Spermatophyta</taxon>
        <taxon>Magnoliopsida</taxon>
        <taxon>eudicotyledons</taxon>
        <taxon>Gunneridae</taxon>
        <taxon>Pentapetalae</taxon>
        <taxon>asterids</taxon>
        <taxon>campanulids</taxon>
        <taxon>Asterales</taxon>
        <taxon>Asteraceae</taxon>
        <taxon>Asteroideae</taxon>
        <taxon>Anthemideae</taxon>
        <taxon>Anthemidinae</taxon>
        <taxon>Tanacetum</taxon>
    </lineage>
</organism>
<accession>A0A6L2KLU2</accession>
<comment type="caution">
    <text evidence="2">The sequence shown here is derived from an EMBL/GenBank/DDBJ whole genome shotgun (WGS) entry which is preliminary data.</text>
</comment>
<evidence type="ECO:0000313" key="2">
    <source>
        <dbReference type="EMBL" id="GEU50391.1"/>
    </source>
</evidence>
<dbReference type="AlphaFoldDB" id="A0A6L2KLU2"/>
<feature type="region of interest" description="Disordered" evidence="1">
    <location>
        <begin position="63"/>
        <end position="101"/>
    </location>
</feature>
<dbReference type="EMBL" id="BKCJ010002707">
    <property type="protein sequence ID" value="GEU50391.1"/>
    <property type="molecule type" value="Genomic_DNA"/>
</dbReference>
<proteinExistence type="predicted"/>
<evidence type="ECO:0000256" key="1">
    <source>
        <dbReference type="SAM" id="MobiDB-lite"/>
    </source>
</evidence>
<reference evidence="2" key="1">
    <citation type="journal article" date="2019" name="Sci. Rep.">
        <title>Draft genome of Tanacetum cinerariifolium, the natural source of mosquito coil.</title>
        <authorList>
            <person name="Yamashiro T."/>
            <person name="Shiraishi A."/>
            <person name="Satake H."/>
            <person name="Nakayama K."/>
        </authorList>
    </citation>
    <scope>NUCLEOTIDE SEQUENCE</scope>
</reference>
<gene>
    <name evidence="2" type="ORF">Tci_022369</name>
</gene>
<name>A0A6L2KLU2_TANCI</name>
<protein>
    <submittedName>
        <fullName evidence="2">Uncharacterized protein</fullName>
    </submittedName>
</protein>
<sequence length="433" mass="47556">MDLLFFIQTADATKVRIGERQRDEDEPKLLETTVRRVVPLLPVASDRSLDELEASVDKLFDERGSGEQAEQGNSRQKTQKTKVADAGEPSHPTKKLWDDYGASGGPTVGGKSLSSIQRSLAGAVENANAGITPKRFVISSNSSNHLAVNIAEAEVDLVVTNSMSIITSDNTTTPIADPAAIAKEKLVGSFVFGVDSPLRTKVILFLAAFLIVLAKVAKAIRLRAKTSKLEAAEKSLLDEVTALNEHNTILKKERNALDVKVTNLQAVVVHELQVSSFELKEKLSNYKNLTKRLEEFQDAQLKVVNDKFDKLYADFVEVTLHLGEWFYSHLLTTIVGPRWLVTHGMKLAIAKCLNSPEYLLALGIVVSKAIEKDGSDAHARRIRENIMSHRYGRYFWCCAATADLSTALSVTLASTDTVTPISVDDYEVMGTDD</sequence>